<reference evidence="1" key="1">
    <citation type="journal article" date="2021" name="Mol. Plant Microbe Interact.">
        <title>Complete Genome Sequence of the Plant-Pathogenic Fungus Colletotrichum lupini.</title>
        <authorList>
            <person name="Baroncelli R."/>
            <person name="Pensec F."/>
            <person name="Da Lio D."/>
            <person name="Boufleur T."/>
            <person name="Vicente I."/>
            <person name="Sarrocco S."/>
            <person name="Picot A."/>
            <person name="Baraldi E."/>
            <person name="Sukno S."/>
            <person name="Thon M."/>
            <person name="Le Floch G."/>
        </authorList>
    </citation>
    <scope>NUCLEOTIDE SEQUENCE</scope>
    <source>
        <strain evidence="1">IMI 504893</strain>
    </source>
</reference>
<gene>
    <name evidence="1" type="ORF">CLUP02_14833</name>
</gene>
<dbReference type="AlphaFoldDB" id="A0A9Q8WMZ2"/>
<proteinExistence type="predicted"/>
<evidence type="ECO:0000313" key="1">
    <source>
        <dbReference type="EMBL" id="UQC89304.1"/>
    </source>
</evidence>
<organism evidence="1 2">
    <name type="scientific">Colletotrichum lupini</name>
    <dbReference type="NCBI Taxonomy" id="145971"/>
    <lineage>
        <taxon>Eukaryota</taxon>
        <taxon>Fungi</taxon>
        <taxon>Dikarya</taxon>
        <taxon>Ascomycota</taxon>
        <taxon>Pezizomycotina</taxon>
        <taxon>Sordariomycetes</taxon>
        <taxon>Hypocreomycetidae</taxon>
        <taxon>Glomerellales</taxon>
        <taxon>Glomerellaceae</taxon>
        <taxon>Colletotrichum</taxon>
        <taxon>Colletotrichum acutatum species complex</taxon>
    </lineage>
</organism>
<dbReference type="GeneID" id="73348769"/>
<dbReference type="Proteomes" id="UP000830671">
    <property type="component" value="Chromosome 8"/>
</dbReference>
<accession>A0A9Q8WMZ2</accession>
<dbReference type="EMBL" id="CP019480">
    <property type="protein sequence ID" value="UQC89304.1"/>
    <property type="molecule type" value="Genomic_DNA"/>
</dbReference>
<dbReference type="KEGG" id="clup:CLUP02_14833"/>
<keyword evidence="2" id="KW-1185">Reference proteome</keyword>
<protein>
    <submittedName>
        <fullName evidence="1">Uncharacterized protein</fullName>
    </submittedName>
</protein>
<dbReference type="RefSeq" id="XP_049150905.1">
    <property type="nucleotide sequence ID" value="XM_049293759.1"/>
</dbReference>
<evidence type="ECO:0000313" key="2">
    <source>
        <dbReference type="Proteomes" id="UP000830671"/>
    </source>
</evidence>
<name>A0A9Q8WMZ2_9PEZI</name>
<sequence>MDSATHIIEDFAEMTRIDRDFMFGLRLLHGKENDERCLTRPEFTLSEFYRLPVGGSESGAWETVFGPVLS</sequence>